<name>C6LMR2_GIAIB</name>
<evidence type="ECO:0000313" key="1">
    <source>
        <dbReference type="EMBL" id="EET02695.1"/>
    </source>
</evidence>
<accession>C6LMR2</accession>
<organism evidence="1 2">
    <name type="scientific">Giardia intestinalis (strain ATCC 50581 / GS clone H7)</name>
    <name type="common">Giardia lamblia</name>
    <dbReference type="NCBI Taxonomy" id="598745"/>
    <lineage>
        <taxon>Eukaryota</taxon>
        <taxon>Metamonada</taxon>
        <taxon>Diplomonadida</taxon>
        <taxon>Hexamitidae</taxon>
        <taxon>Giardiinae</taxon>
        <taxon>Giardia</taxon>
    </lineage>
</organism>
<comment type="caution">
    <text evidence="1">The sequence shown here is derived from an EMBL/GenBank/DDBJ whole genome shotgun (WGS) entry which is preliminary data.</text>
</comment>
<dbReference type="Proteomes" id="UP000002488">
    <property type="component" value="Unassembled WGS sequence"/>
</dbReference>
<evidence type="ECO:0000313" key="2">
    <source>
        <dbReference type="Proteomes" id="UP000002488"/>
    </source>
</evidence>
<reference evidence="1 2" key="1">
    <citation type="journal article" date="2009" name="PLoS Pathog.">
        <title>Draft genome sequencing of giardia intestinalis assemblage B isolate GS: is human giardiasis caused by two different species?</title>
        <authorList>
            <person name="Franzen O."/>
            <person name="Jerlstrom-Hultqvist J."/>
            <person name="Castro E."/>
            <person name="Sherwood E."/>
            <person name="Ankarklev J."/>
            <person name="Reiner D.S."/>
            <person name="Palm D."/>
            <person name="Andersson J.O."/>
            <person name="Andersson B."/>
            <person name="Svard S.G."/>
        </authorList>
    </citation>
    <scope>NUCLEOTIDE SEQUENCE [LARGE SCALE GENOMIC DNA]</scope>
    <source>
        <strain evidence="2">ATCC 50581 / GS clone H7</strain>
    </source>
</reference>
<gene>
    <name evidence="1" type="ORF">GL50581_7</name>
</gene>
<dbReference type="EMBL" id="ACGJ01000038">
    <property type="protein sequence ID" value="EET02695.1"/>
    <property type="molecule type" value="Genomic_DNA"/>
</dbReference>
<sequence>MEPQGLAPCTDALTCHPLPLRMPMRWPRGSLSALHVPPAQGVGDEAAGYLSKVWPLIPAISWAAFHATGDYRCIPLPLHVCSGVPRLTRLLAGAPKAHSSAALPPSGLRCESSGWPRCMACETSAGISLGAGTPPACQATPTLRRTVCHQDTQEHLQSSCVYTCHVGRGTSSASAPWTVWAAPTLRAPAVVDAPAIGWAPLCTGPPVYSAAAVKSGPRSPSKGQPRYAPRPDLDGLAHCTPLRAHPYTGSASSCYTPAPRAQGRTCSPFSQPLQPALLRLCAPSPPPDPLPPPFAWGARHPCPL</sequence>
<protein>
    <submittedName>
        <fullName evidence="1">Uncharacterized protein</fullName>
    </submittedName>
</protein>
<dbReference type="VEuPathDB" id="GiardiaDB:GL50581_7"/>
<dbReference type="AlphaFoldDB" id="C6LMR2"/>
<proteinExistence type="predicted"/>